<name>A0A2U1T444_9CORY</name>
<proteinExistence type="predicted"/>
<organism evidence="1 2">
    <name type="scientific">Corynebacterium yudongzhengii</name>
    <dbReference type="NCBI Taxonomy" id="2080740"/>
    <lineage>
        <taxon>Bacteria</taxon>
        <taxon>Bacillati</taxon>
        <taxon>Actinomycetota</taxon>
        <taxon>Actinomycetes</taxon>
        <taxon>Mycobacteriales</taxon>
        <taxon>Corynebacteriaceae</taxon>
        <taxon>Corynebacterium</taxon>
    </lineage>
</organism>
<dbReference type="AlphaFoldDB" id="A0A2U1T444"/>
<dbReference type="RefSeq" id="WP_108432014.1">
    <property type="nucleotide sequence ID" value="NZ_CP026947.1"/>
</dbReference>
<keyword evidence="2" id="KW-1185">Reference proteome</keyword>
<reference evidence="2" key="1">
    <citation type="submission" date="2018-04" db="EMBL/GenBank/DDBJ databases">
        <authorList>
            <person name="Liu S."/>
            <person name="Wang Z."/>
            <person name="Li J."/>
        </authorList>
    </citation>
    <scope>NUCLEOTIDE SEQUENCE [LARGE SCALE GENOMIC DNA]</scope>
    <source>
        <strain evidence="2">2189</strain>
    </source>
</reference>
<sequence length="93" mass="10189">MPPSTIPALQHHPTDAQKARAWAVHAFTLSGRVWATLAVTAHLDGKPQWMWFWLGVTLIVDGIDGNLARKFRVNEVIGWFAGTVVGGVKGCVR</sequence>
<dbReference type="Proteomes" id="UP000244989">
    <property type="component" value="Unassembled WGS sequence"/>
</dbReference>
<evidence type="ECO:0008006" key="3">
    <source>
        <dbReference type="Google" id="ProtNLM"/>
    </source>
</evidence>
<gene>
    <name evidence="1" type="ORF">DF222_11220</name>
</gene>
<dbReference type="EMBL" id="QEEZ01000037">
    <property type="protein sequence ID" value="PWC00735.1"/>
    <property type="molecule type" value="Genomic_DNA"/>
</dbReference>
<dbReference type="KEGG" id="cyz:C3B44_08615"/>
<dbReference type="OrthoDB" id="350520at2"/>
<evidence type="ECO:0000313" key="2">
    <source>
        <dbReference type="Proteomes" id="UP000244989"/>
    </source>
</evidence>
<protein>
    <recommendedName>
        <fullName evidence="3">CDP-alcohol phosphatidyltransferase family protein</fullName>
    </recommendedName>
</protein>
<evidence type="ECO:0000313" key="1">
    <source>
        <dbReference type="EMBL" id="PWC00735.1"/>
    </source>
</evidence>
<accession>A0A2U1T444</accession>
<comment type="caution">
    <text evidence="1">The sequence shown here is derived from an EMBL/GenBank/DDBJ whole genome shotgun (WGS) entry which is preliminary data.</text>
</comment>